<dbReference type="GO" id="GO:0016747">
    <property type="term" value="F:acyltransferase activity, transferring groups other than amino-acyl groups"/>
    <property type="evidence" value="ECO:0007669"/>
    <property type="project" value="InterPro"/>
</dbReference>
<dbReference type="SUPFAM" id="SSF55729">
    <property type="entry name" value="Acyl-CoA N-acyltransferases (Nat)"/>
    <property type="match status" value="1"/>
</dbReference>
<dbReference type="CDD" id="cd04301">
    <property type="entry name" value="NAT_SF"/>
    <property type="match status" value="1"/>
</dbReference>
<dbReference type="PROSITE" id="PS51186">
    <property type="entry name" value="GNAT"/>
    <property type="match status" value="1"/>
</dbReference>
<dbReference type="AlphaFoldDB" id="A0A150SLW7"/>
<proteinExistence type="predicted"/>
<evidence type="ECO:0000259" key="1">
    <source>
        <dbReference type="PROSITE" id="PS51186"/>
    </source>
</evidence>
<dbReference type="Gene3D" id="3.40.630.30">
    <property type="match status" value="1"/>
</dbReference>
<dbReference type="EMBL" id="JEMB01000829">
    <property type="protein sequence ID" value="KYF93257.1"/>
    <property type="molecule type" value="Genomic_DNA"/>
</dbReference>
<organism evidence="2 3">
    <name type="scientific">Sorangium cellulosum</name>
    <name type="common">Polyangium cellulosum</name>
    <dbReference type="NCBI Taxonomy" id="56"/>
    <lineage>
        <taxon>Bacteria</taxon>
        <taxon>Pseudomonadati</taxon>
        <taxon>Myxococcota</taxon>
        <taxon>Polyangia</taxon>
        <taxon>Polyangiales</taxon>
        <taxon>Polyangiaceae</taxon>
        <taxon>Sorangium</taxon>
    </lineage>
</organism>
<name>A0A150SLW7_SORCE</name>
<sequence length="175" mass="19384">MTDSHAVSLEAATSADAQLLSNLLELYIHDLSDVFDVELGADGRFGYPRLPLYWSERERRFAFIVRCGGRVAGFVLATRGSPAVEDPDVLDVAEFFVLRRYRRSGVGRRAAFLLWSSLPGRWTVRVSEGNRGAMAFWSAVIAELTSGAATESRRPGQPNAWRVFSFETAPGRVTV</sequence>
<dbReference type="InterPro" id="IPR000182">
    <property type="entry name" value="GNAT_dom"/>
</dbReference>
<dbReference type="InterPro" id="IPR016181">
    <property type="entry name" value="Acyl_CoA_acyltransferase"/>
</dbReference>
<dbReference type="Proteomes" id="UP000075635">
    <property type="component" value="Unassembled WGS sequence"/>
</dbReference>
<accession>A0A150SLW7</accession>
<feature type="domain" description="N-acetyltransferase" evidence="1">
    <location>
        <begin position="21"/>
        <end position="170"/>
    </location>
</feature>
<gene>
    <name evidence="2" type="ORF">BE17_17025</name>
</gene>
<evidence type="ECO:0000313" key="2">
    <source>
        <dbReference type="EMBL" id="KYF93257.1"/>
    </source>
</evidence>
<comment type="caution">
    <text evidence="2">The sequence shown here is derived from an EMBL/GenBank/DDBJ whole genome shotgun (WGS) entry which is preliminary data.</text>
</comment>
<dbReference type="Pfam" id="PF00583">
    <property type="entry name" value="Acetyltransf_1"/>
    <property type="match status" value="1"/>
</dbReference>
<evidence type="ECO:0000313" key="3">
    <source>
        <dbReference type="Proteomes" id="UP000075635"/>
    </source>
</evidence>
<protein>
    <recommendedName>
        <fullName evidence="1">N-acetyltransferase domain-containing protein</fullName>
    </recommendedName>
</protein>
<reference evidence="2 3" key="1">
    <citation type="submission" date="2014-02" db="EMBL/GenBank/DDBJ databases">
        <title>The small core and large imbalanced accessory genome model reveals a collaborative survival strategy of Sorangium cellulosum strains in nature.</title>
        <authorList>
            <person name="Han K."/>
            <person name="Peng R."/>
            <person name="Blom J."/>
            <person name="Li Y.-Z."/>
        </authorList>
    </citation>
    <scope>NUCLEOTIDE SEQUENCE [LARGE SCALE GENOMIC DNA]</scope>
    <source>
        <strain evidence="2 3">So0011-07</strain>
    </source>
</reference>